<comment type="caution">
    <text evidence="1">The sequence shown here is derived from an EMBL/GenBank/DDBJ whole genome shotgun (WGS) entry which is preliminary data.</text>
</comment>
<protein>
    <submittedName>
        <fullName evidence="1">Uncharacterized protein</fullName>
    </submittedName>
</protein>
<organism evidence="1 2">
    <name type="scientific">Parafrankia colletiae</name>
    <dbReference type="NCBI Taxonomy" id="573497"/>
    <lineage>
        <taxon>Bacteria</taxon>
        <taxon>Bacillati</taxon>
        <taxon>Actinomycetota</taxon>
        <taxon>Actinomycetes</taxon>
        <taxon>Frankiales</taxon>
        <taxon>Frankiaceae</taxon>
        <taxon>Parafrankia</taxon>
    </lineage>
</organism>
<dbReference type="AlphaFoldDB" id="A0A1S1QDM7"/>
<name>A0A1S1QDM7_9ACTN</name>
<evidence type="ECO:0000313" key="1">
    <source>
        <dbReference type="EMBL" id="OHV31689.1"/>
    </source>
</evidence>
<gene>
    <name evidence="1" type="ORF">CC117_25495</name>
</gene>
<dbReference type="EMBL" id="MBLM01000142">
    <property type="protein sequence ID" value="OHV31689.1"/>
    <property type="molecule type" value="Genomic_DNA"/>
</dbReference>
<evidence type="ECO:0000313" key="2">
    <source>
        <dbReference type="Proteomes" id="UP000179627"/>
    </source>
</evidence>
<accession>A0A1S1QDM7</accession>
<proteinExistence type="predicted"/>
<dbReference type="Proteomes" id="UP000179627">
    <property type="component" value="Unassembled WGS sequence"/>
</dbReference>
<keyword evidence="2" id="KW-1185">Reference proteome</keyword>
<reference evidence="2" key="1">
    <citation type="submission" date="2016-07" db="EMBL/GenBank/DDBJ databases">
        <title>Sequence Frankia sp. strain CcI1.17.</title>
        <authorList>
            <person name="Ghodhbane-Gtari F."/>
            <person name="Swanson E."/>
            <person name="Gueddou A."/>
            <person name="Morris K."/>
            <person name="Hezbri K."/>
            <person name="Ktari A."/>
            <person name="Nouioui I."/>
            <person name="Abebe-Akele F."/>
            <person name="Simpson S."/>
            <person name="Thomas K."/>
            <person name="Gtari M."/>
            <person name="Tisa L.S."/>
            <person name="Hurst S."/>
        </authorList>
    </citation>
    <scope>NUCLEOTIDE SEQUENCE [LARGE SCALE GENOMIC DNA]</scope>
    <source>
        <strain evidence="2">Cc1.17</strain>
    </source>
</reference>
<sequence>MTRQLAPYCRRLDPRLCGGLVDRASELRPEIPRYKTGDCLDLVGIGAGNTWILEPDIMLTVIAVLACGDAVRELDGADSHHRATISLGFLENKSPGNFDQIAHKFFTQLVPSLLRSTGHREVATQAVH</sequence>